<evidence type="ECO:0000313" key="2">
    <source>
        <dbReference type="Proteomes" id="UP000004935"/>
    </source>
</evidence>
<dbReference type="Proteomes" id="UP000004935">
    <property type="component" value="Unassembled WGS sequence"/>
</dbReference>
<reference evidence="1" key="1">
    <citation type="submission" date="2007-11" db="EMBL/GenBank/DDBJ databases">
        <authorList>
            <person name="Fulton L."/>
            <person name="Clifton S."/>
            <person name="Fulton B."/>
            <person name="Xu J."/>
            <person name="Minx P."/>
            <person name="Pepin K.H."/>
            <person name="Johnson M."/>
            <person name="Thiruvilangam P."/>
            <person name="Bhonagiri V."/>
            <person name="Nash W.E."/>
            <person name="Mardis E.R."/>
            <person name="Wilson R.K."/>
        </authorList>
    </citation>
    <scope>NUCLEOTIDE SEQUENCE [LARGE SCALE GENOMIC DNA]</scope>
    <source>
        <strain evidence="1">DSM 14662</strain>
    </source>
</reference>
<protein>
    <submittedName>
        <fullName evidence="1">Uncharacterized protein</fullName>
    </submittedName>
</protein>
<proteinExistence type="predicted"/>
<sequence length="87" mass="9856">MEECIMEITSLLPGVKIVKEDGEVKEDVFISQGDKVKVTTVDETVTGTFMLVEFARYSEEDDILHMVRDEEGFAVPFDQIIDIVRAD</sequence>
<comment type="caution">
    <text evidence="1">The sequence shown here is derived from an EMBL/GenBank/DDBJ whole genome shotgun (WGS) entry which is preliminary data.</text>
</comment>
<accession>B0MEQ1</accession>
<dbReference type="HOGENOM" id="CLU_2550920_0_0_9"/>
<evidence type="ECO:0000313" key="1">
    <source>
        <dbReference type="EMBL" id="EDR97439.1"/>
    </source>
</evidence>
<organism evidence="1 2">
    <name type="scientific">Anaerostipes caccae (strain DSM 14662 / CCUG 47493 / JCM 13470 / NCIMB 13811 / L1-92)</name>
    <dbReference type="NCBI Taxonomy" id="411490"/>
    <lineage>
        <taxon>Bacteria</taxon>
        <taxon>Bacillati</taxon>
        <taxon>Bacillota</taxon>
        <taxon>Clostridia</taxon>
        <taxon>Lachnospirales</taxon>
        <taxon>Lachnospiraceae</taxon>
        <taxon>Anaerostipes</taxon>
    </lineage>
</organism>
<dbReference type="EMBL" id="ABAX03000013">
    <property type="protein sequence ID" value="EDR97439.1"/>
    <property type="molecule type" value="Genomic_DNA"/>
</dbReference>
<keyword evidence="2" id="KW-1185">Reference proteome</keyword>
<dbReference type="AlphaFoldDB" id="B0MEQ1"/>
<gene>
    <name evidence="1" type="ORF">ANACAC_02049</name>
</gene>
<reference evidence="1" key="2">
    <citation type="submission" date="2013-11" db="EMBL/GenBank/DDBJ databases">
        <title>Draft genome sequence of Anaerostipes caccae (DSM 14662).</title>
        <authorList>
            <person name="Sudarsanam P."/>
            <person name="Ley R."/>
            <person name="Guruge J."/>
            <person name="Turnbaugh P.J."/>
            <person name="Mahowald M."/>
            <person name="Liep D."/>
            <person name="Gordon J."/>
        </authorList>
    </citation>
    <scope>NUCLEOTIDE SEQUENCE</scope>
    <source>
        <strain evidence="1">DSM 14662</strain>
    </source>
</reference>
<name>B0MEQ1_ANACD</name>
<dbReference type="eggNOG" id="ENOG503405G">
    <property type="taxonomic scope" value="Bacteria"/>
</dbReference>